<evidence type="ECO:0000256" key="8">
    <source>
        <dbReference type="ARBA" id="ARBA00022989"/>
    </source>
</evidence>
<dbReference type="GO" id="GO:0020037">
    <property type="term" value="F:heme binding"/>
    <property type="evidence" value="ECO:0007669"/>
    <property type="project" value="UniProtKB-UniRule"/>
</dbReference>
<keyword evidence="14" id="KW-1185">Reference proteome</keyword>
<keyword evidence="3 12" id="KW-0349">Heme</keyword>
<dbReference type="RefSeq" id="XP_040160328.1">
    <property type="nucleotide sequence ID" value="XM_040304394.1"/>
</dbReference>
<dbReference type="RefSeq" id="XP_040160329.1">
    <property type="nucleotide sequence ID" value="XM_040304395.1"/>
</dbReference>
<dbReference type="Pfam" id="PF00173">
    <property type="entry name" value="Cyt-b5"/>
    <property type="match status" value="1"/>
</dbReference>
<dbReference type="PROSITE" id="PS00191">
    <property type="entry name" value="CYTOCHROME_B5_1"/>
    <property type="match status" value="1"/>
</dbReference>
<feature type="transmembrane region" description="Helical" evidence="12">
    <location>
        <begin position="100"/>
        <end position="118"/>
    </location>
</feature>
<evidence type="ECO:0000256" key="3">
    <source>
        <dbReference type="ARBA" id="ARBA00022617"/>
    </source>
</evidence>
<dbReference type="EnsemblMetazoa" id="AARA006829-RA">
    <property type="protein sequence ID" value="AARA006829-PA"/>
    <property type="gene ID" value="AARA006829"/>
</dbReference>
<dbReference type="SUPFAM" id="SSF55856">
    <property type="entry name" value="Cytochrome b5-like heme/steroid binding domain"/>
    <property type="match status" value="1"/>
</dbReference>
<name>A0A182HZV1_ANOAR</name>
<reference evidence="13" key="1">
    <citation type="submission" date="2022-08" db="UniProtKB">
        <authorList>
            <consortium name="EnsemblMetazoa"/>
        </authorList>
    </citation>
    <scope>IDENTIFICATION</scope>
    <source>
        <strain evidence="13">Dongola</strain>
    </source>
</reference>
<dbReference type="VEuPathDB" id="VectorBase:AARA006829"/>
<dbReference type="PANTHER" id="PTHR19359">
    <property type="entry name" value="CYTOCHROME B5"/>
    <property type="match status" value="1"/>
</dbReference>
<dbReference type="Proteomes" id="UP000075840">
    <property type="component" value="Unassembled WGS sequence"/>
</dbReference>
<organism evidence="13 14">
    <name type="scientific">Anopheles arabiensis</name>
    <name type="common">Mosquito</name>
    <dbReference type="NCBI Taxonomy" id="7173"/>
    <lineage>
        <taxon>Eukaryota</taxon>
        <taxon>Metazoa</taxon>
        <taxon>Ecdysozoa</taxon>
        <taxon>Arthropoda</taxon>
        <taxon>Hexapoda</taxon>
        <taxon>Insecta</taxon>
        <taxon>Pterygota</taxon>
        <taxon>Neoptera</taxon>
        <taxon>Endopterygota</taxon>
        <taxon>Diptera</taxon>
        <taxon>Nematocera</taxon>
        <taxon>Culicoidea</taxon>
        <taxon>Culicidae</taxon>
        <taxon>Anophelinae</taxon>
        <taxon>Anopheles</taxon>
    </lineage>
</organism>
<dbReference type="InterPro" id="IPR036400">
    <property type="entry name" value="Cyt_B5-like_heme/steroid_sf"/>
</dbReference>
<evidence type="ECO:0000256" key="12">
    <source>
        <dbReference type="RuleBase" id="RU362121"/>
    </source>
</evidence>
<dbReference type="AlphaFoldDB" id="A0A182HZV1"/>
<dbReference type="GO" id="GO:0005789">
    <property type="term" value="C:endoplasmic reticulum membrane"/>
    <property type="evidence" value="ECO:0007669"/>
    <property type="project" value="UniProtKB-SubCell"/>
</dbReference>
<keyword evidence="7" id="KW-0249">Electron transport</keyword>
<evidence type="ECO:0000256" key="10">
    <source>
        <dbReference type="ARBA" id="ARBA00023136"/>
    </source>
</evidence>
<keyword evidence="8 12" id="KW-1133">Transmembrane helix</keyword>
<evidence type="ECO:0000313" key="13">
    <source>
        <dbReference type="EnsemblMetazoa" id="AARA006829-PA"/>
    </source>
</evidence>
<dbReference type="KEGG" id="aara:120898473"/>
<evidence type="ECO:0000256" key="7">
    <source>
        <dbReference type="ARBA" id="ARBA00022982"/>
    </source>
</evidence>
<dbReference type="VEuPathDB" id="VectorBase:AARA21_010723"/>
<dbReference type="RefSeq" id="XP_040160327.1">
    <property type="nucleotide sequence ID" value="XM_040304393.1"/>
</dbReference>
<dbReference type="EMBL" id="APCN01002014">
    <property type="status" value="NOT_ANNOTATED_CDS"/>
    <property type="molecule type" value="Genomic_DNA"/>
</dbReference>
<keyword evidence="4 12" id="KW-0812">Transmembrane</keyword>
<keyword evidence="6" id="KW-0256">Endoplasmic reticulum</keyword>
<evidence type="ECO:0000313" key="14">
    <source>
        <dbReference type="Proteomes" id="UP000075840"/>
    </source>
</evidence>
<evidence type="ECO:0000256" key="11">
    <source>
        <dbReference type="ARBA" id="ARBA00038168"/>
    </source>
</evidence>
<dbReference type="RefSeq" id="XP_040160326.1">
    <property type="nucleotide sequence ID" value="XM_040304392.1"/>
</dbReference>
<comment type="subcellular location">
    <subcellularLocation>
        <location evidence="1">Endoplasmic reticulum membrane</location>
        <topology evidence="1">Single-pass membrane protein</topology>
        <orientation evidence="1">Cytoplasmic side</orientation>
    </subcellularLocation>
</comment>
<dbReference type="InterPro" id="IPR018506">
    <property type="entry name" value="Cyt_B5_heme-BS"/>
</dbReference>
<dbReference type="PROSITE" id="PS50255">
    <property type="entry name" value="CYTOCHROME_B5_2"/>
    <property type="match status" value="1"/>
</dbReference>
<dbReference type="PANTHER" id="PTHR19359:SF129">
    <property type="entry name" value="CYTOCHROME B5 ISOFORM B"/>
    <property type="match status" value="1"/>
</dbReference>
<evidence type="ECO:0000256" key="2">
    <source>
        <dbReference type="ARBA" id="ARBA00022448"/>
    </source>
</evidence>
<keyword evidence="9 12" id="KW-0408">Iron</keyword>
<dbReference type="PRINTS" id="PR00363">
    <property type="entry name" value="CYTOCHROMEB5"/>
</dbReference>
<dbReference type="GeneID" id="120898473"/>
<protein>
    <submittedName>
        <fullName evidence="13">Uncharacterized protein</fullName>
    </submittedName>
</protein>
<dbReference type="InterPro" id="IPR050668">
    <property type="entry name" value="Cytochrome_b5"/>
</dbReference>
<dbReference type="GO" id="GO:0046872">
    <property type="term" value="F:metal ion binding"/>
    <property type="evidence" value="ECO:0007669"/>
    <property type="project" value="UniProtKB-UniRule"/>
</dbReference>
<keyword evidence="2" id="KW-0813">Transport</keyword>
<dbReference type="SMART" id="SM01117">
    <property type="entry name" value="Cyt-b5"/>
    <property type="match status" value="1"/>
</dbReference>
<accession>A0A182HZV1</accession>
<dbReference type="InterPro" id="IPR001199">
    <property type="entry name" value="Cyt_B5-like_heme/steroid-bd"/>
</dbReference>
<dbReference type="RefSeq" id="XP_040160325.1">
    <property type="nucleotide sequence ID" value="XM_040304391.1"/>
</dbReference>
<evidence type="ECO:0000256" key="9">
    <source>
        <dbReference type="ARBA" id="ARBA00023004"/>
    </source>
</evidence>
<evidence type="ECO:0000256" key="6">
    <source>
        <dbReference type="ARBA" id="ARBA00022824"/>
    </source>
</evidence>
<dbReference type="FunFam" id="3.10.120.10:FF:000002">
    <property type="entry name" value="Cytochrome b5 type B"/>
    <property type="match status" value="1"/>
</dbReference>
<comment type="similarity">
    <text evidence="11 12">Belongs to the cytochrome b5 family.</text>
</comment>
<proteinExistence type="inferred from homology"/>
<evidence type="ECO:0000256" key="1">
    <source>
        <dbReference type="ARBA" id="ARBA00004131"/>
    </source>
</evidence>
<sequence>MAPTDLQQYSLAQVAEHNKPNDVWMVIHDKVYDVTKFLAEHPGGEEVLIEFAGKEATADFDDVGHSTDAKEQMKQFLVGEILEAERKKKVTTGLTINKRAALIAGSAMAIGAGLALIFKAGSKK</sequence>
<keyword evidence="10 12" id="KW-0472">Membrane</keyword>
<keyword evidence="5 12" id="KW-0479">Metal-binding</keyword>
<dbReference type="Gene3D" id="3.10.120.10">
    <property type="entry name" value="Cytochrome b5-like heme/steroid binding domain"/>
    <property type="match status" value="1"/>
</dbReference>
<evidence type="ECO:0000256" key="5">
    <source>
        <dbReference type="ARBA" id="ARBA00022723"/>
    </source>
</evidence>
<evidence type="ECO:0000256" key="4">
    <source>
        <dbReference type="ARBA" id="ARBA00022692"/>
    </source>
</evidence>